<gene>
    <name evidence="3" type="ORF">CH360_10355</name>
    <name evidence="4" type="ORF">CH373_09210</name>
</gene>
<keyword evidence="4" id="KW-0378">Hydrolase</keyword>
<comment type="caution">
    <text evidence="4">The sequence shown here is derived from an EMBL/GenBank/DDBJ whole genome shotgun (WGS) entry which is preliminary data.</text>
</comment>
<organism evidence="4 6">
    <name type="scientific">Leptospira perolatii</name>
    <dbReference type="NCBI Taxonomy" id="2023191"/>
    <lineage>
        <taxon>Bacteria</taxon>
        <taxon>Pseudomonadati</taxon>
        <taxon>Spirochaetota</taxon>
        <taxon>Spirochaetia</taxon>
        <taxon>Leptospirales</taxon>
        <taxon>Leptospiraceae</taxon>
        <taxon>Leptospira</taxon>
    </lineage>
</organism>
<proteinExistence type="predicted"/>
<dbReference type="SUPFAM" id="SSF56219">
    <property type="entry name" value="DNase I-like"/>
    <property type="match status" value="1"/>
</dbReference>
<keyword evidence="1" id="KW-0812">Transmembrane</keyword>
<evidence type="ECO:0000256" key="1">
    <source>
        <dbReference type="SAM" id="Phobius"/>
    </source>
</evidence>
<dbReference type="OrthoDB" id="334565at2"/>
<dbReference type="Proteomes" id="UP000231962">
    <property type="component" value="Unassembled WGS sequence"/>
</dbReference>
<evidence type="ECO:0000313" key="6">
    <source>
        <dbReference type="Proteomes" id="UP000231990"/>
    </source>
</evidence>
<dbReference type="EMBL" id="NPDZ01000004">
    <property type="protein sequence ID" value="PJZ73653.1"/>
    <property type="molecule type" value="Genomic_DNA"/>
</dbReference>
<feature type="domain" description="Endonuclease/exonuclease/phosphatase" evidence="2">
    <location>
        <begin position="55"/>
        <end position="349"/>
    </location>
</feature>
<keyword evidence="5" id="KW-1185">Reference proteome</keyword>
<dbReference type="Pfam" id="PF03372">
    <property type="entry name" value="Exo_endo_phos"/>
    <property type="match status" value="1"/>
</dbReference>
<name>A0A2M9ZP07_9LEPT</name>
<evidence type="ECO:0000313" key="3">
    <source>
        <dbReference type="EMBL" id="PJZ69666.1"/>
    </source>
</evidence>
<keyword evidence="1" id="KW-1133">Transmembrane helix</keyword>
<evidence type="ECO:0000313" key="4">
    <source>
        <dbReference type="EMBL" id="PJZ73653.1"/>
    </source>
</evidence>
<dbReference type="Proteomes" id="UP000231990">
    <property type="component" value="Unassembled WGS sequence"/>
</dbReference>
<dbReference type="Gene3D" id="3.60.10.10">
    <property type="entry name" value="Endonuclease/exonuclease/phosphatase"/>
    <property type="match status" value="1"/>
</dbReference>
<evidence type="ECO:0000259" key="2">
    <source>
        <dbReference type="Pfam" id="PF03372"/>
    </source>
</evidence>
<feature type="transmembrane region" description="Helical" evidence="1">
    <location>
        <begin position="6"/>
        <end position="26"/>
    </location>
</feature>
<dbReference type="EMBL" id="NPDY01000008">
    <property type="protein sequence ID" value="PJZ69666.1"/>
    <property type="molecule type" value="Genomic_DNA"/>
</dbReference>
<dbReference type="PANTHER" id="PTHR14859:SF1">
    <property type="entry name" value="PGAP2-INTERACTING PROTEIN"/>
    <property type="match status" value="1"/>
</dbReference>
<keyword evidence="1" id="KW-0472">Membrane</keyword>
<dbReference type="InterPro" id="IPR036691">
    <property type="entry name" value="Endo/exonu/phosph_ase_sf"/>
</dbReference>
<sequence>MKILKAILVSLLVFFAVLFVTIYLITFHPSEREEMKIVCTQGAPSLDKAKELKVLSWNVQYFAGKNRVFWYDVPDESGPDTAPSKEDVQDTLRKVALVLTKENPDIILLQEVDDGSKRTFGEDQTERLLPLLHDAYPCRTEAFYWKAGFVPHPKVMGSAGMKLVTLSKYKITTAVRTQLPIPPADMLSRQFQLKRAILEAEISTANGTKFTILNTHLDAFSMGTDTMQKQVDTISKILTTLDERKEEWILAGDFNLLPPKFPRNSMHPHGAFFYSDQEEMKPLFNKWKPGASVEELNGKEQSKYYTYFANDPAIGKADRTIDYLFYSNQISKSSYKVLQDGVAGHTSDHFPIVGTFKLSD</sequence>
<dbReference type="AlphaFoldDB" id="A0A2M9ZP07"/>
<dbReference type="GO" id="GO:0006506">
    <property type="term" value="P:GPI anchor biosynthetic process"/>
    <property type="evidence" value="ECO:0007669"/>
    <property type="project" value="TreeGrafter"/>
</dbReference>
<dbReference type="PANTHER" id="PTHR14859">
    <property type="entry name" value="CALCOFLUOR WHITE HYPERSENSITIVE PROTEIN PRECURSOR"/>
    <property type="match status" value="1"/>
</dbReference>
<accession>A0A2M9ZP07</accession>
<dbReference type="GO" id="GO:0016020">
    <property type="term" value="C:membrane"/>
    <property type="evidence" value="ECO:0007669"/>
    <property type="project" value="GOC"/>
</dbReference>
<evidence type="ECO:0000313" key="5">
    <source>
        <dbReference type="Proteomes" id="UP000231962"/>
    </source>
</evidence>
<protein>
    <submittedName>
        <fullName evidence="4">Metal-dependent hydrolase</fullName>
    </submittedName>
</protein>
<dbReference type="RefSeq" id="WP_100713949.1">
    <property type="nucleotide sequence ID" value="NZ_NPDY01000008.1"/>
</dbReference>
<dbReference type="GO" id="GO:0016787">
    <property type="term" value="F:hydrolase activity"/>
    <property type="evidence" value="ECO:0007669"/>
    <property type="project" value="UniProtKB-KW"/>
</dbReference>
<reference evidence="5 6" key="1">
    <citation type="submission" date="2017-07" db="EMBL/GenBank/DDBJ databases">
        <title>Leptospira spp. isolated from tropical soils.</title>
        <authorList>
            <person name="Thibeaux R."/>
            <person name="Iraola G."/>
            <person name="Ferres I."/>
            <person name="Bierque E."/>
            <person name="Girault D."/>
            <person name="Soupe-Gilbert M.-E."/>
            <person name="Picardeau M."/>
            <person name="Goarant C."/>
        </authorList>
    </citation>
    <scope>NUCLEOTIDE SEQUENCE [LARGE SCALE GENOMIC DNA]</scope>
    <source>
        <strain evidence="4 6">FH1-B-B1</strain>
        <strain evidence="3 5">FH1-B-C1</strain>
    </source>
</reference>
<dbReference type="InterPro" id="IPR051916">
    <property type="entry name" value="GPI-anchor_lipid_remodeler"/>
</dbReference>
<dbReference type="InterPro" id="IPR005135">
    <property type="entry name" value="Endo/exonuclease/phosphatase"/>
</dbReference>